<dbReference type="EMBL" id="RJSE01000005">
    <property type="protein sequence ID" value="RNL64162.1"/>
    <property type="molecule type" value="Genomic_DNA"/>
</dbReference>
<name>A0A3N0CL49_9ACTN</name>
<dbReference type="AlphaFoldDB" id="A0A3N0CL49"/>
<feature type="compositionally biased region" description="Polar residues" evidence="1">
    <location>
        <begin position="1"/>
        <end position="30"/>
    </location>
</feature>
<feature type="region of interest" description="Disordered" evidence="1">
    <location>
        <begin position="1"/>
        <end position="39"/>
    </location>
</feature>
<dbReference type="Proteomes" id="UP000267128">
    <property type="component" value="Unassembled WGS sequence"/>
</dbReference>
<sequence length="184" mass="20337">MAEVMNTESRPLTGTPAASTVPTPRSSPENGANRRHRAPTLGELIENAITIIRRDSLGPSGFLVVQSKGTAKHQHSVWELGPFALLDDGWFGQVHGRESSSDQSSRWLHKHERKCREQHWTQFHWIDPAMLDVGCGAANIGLALSSDGPTYCPGQRRGEPHPTHIPLVDIFKQGLRKLALEQRG</sequence>
<gene>
    <name evidence="2" type="ORF">EFK50_06410</name>
</gene>
<evidence type="ECO:0000313" key="2">
    <source>
        <dbReference type="EMBL" id="RNL64162.1"/>
    </source>
</evidence>
<comment type="caution">
    <text evidence="2">The sequence shown here is derived from an EMBL/GenBank/DDBJ whole genome shotgun (WGS) entry which is preliminary data.</text>
</comment>
<proteinExistence type="predicted"/>
<dbReference type="RefSeq" id="WP_123226738.1">
    <property type="nucleotide sequence ID" value="NZ_RJSE01000005.1"/>
</dbReference>
<evidence type="ECO:0000256" key="1">
    <source>
        <dbReference type="SAM" id="MobiDB-lite"/>
    </source>
</evidence>
<reference evidence="2 3" key="1">
    <citation type="submission" date="2018-11" db="EMBL/GenBank/DDBJ databases">
        <authorList>
            <person name="Li F."/>
        </authorList>
    </citation>
    <scope>NUCLEOTIDE SEQUENCE [LARGE SCALE GENOMIC DNA]</scope>
    <source>
        <strain evidence="2 3">Gsoil 097</strain>
    </source>
</reference>
<keyword evidence="3" id="KW-1185">Reference proteome</keyword>
<organism evidence="2 3">
    <name type="scientific">Nocardioides marmoriginsengisoli</name>
    <dbReference type="NCBI Taxonomy" id="661483"/>
    <lineage>
        <taxon>Bacteria</taxon>
        <taxon>Bacillati</taxon>
        <taxon>Actinomycetota</taxon>
        <taxon>Actinomycetes</taxon>
        <taxon>Propionibacteriales</taxon>
        <taxon>Nocardioidaceae</taxon>
        <taxon>Nocardioides</taxon>
    </lineage>
</organism>
<evidence type="ECO:0000313" key="3">
    <source>
        <dbReference type="Proteomes" id="UP000267128"/>
    </source>
</evidence>
<accession>A0A3N0CL49</accession>
<protein>
    <submittedName>
        <fullName evidence="2">Uncharacterized protein</fullName>
    </submittedName>
</protein>